<dbReference type="SUPFAM" id="SSF51197">
    <property type="entry name" value="Clavaminate synthase-like"/>
    <property type="match status" value="1"/>
</dbReference>
<evidence type="ECO:0000256" key="3">
    <source>
        <dbReference type="ARBA" id="ARBA00023004"/>
    </source>
</evidence>
<evidence type="ECO:0000256" key="5">
    <source>
        <dbReference type="RuleBase" id="RU003682"/>
    </source>
</evidence>
<evidence type="ECO:0000256" key="1">
    <source>
        <dbReference type="ARBA" id="ARBA00004792"/>
    </source>
</evidence>
<reference evidence="8" key="1">
    <citation type="submission" date="2023-07" db="EMBL/GenBank/DDBJ databases">
        <title>30 novel species of actinomycetes from the DSMZ collection.</title>
        <authorList>
            <person name="Nouioui I."/>
        </authorList>
    </citation>
    <scope>NUCLEOTIDE SEQUENCE [LARGE SCALE GENOMIC DNA]</scope>
    <source>
        <strain evidence="8">DSM 44399</strain>
    </source>
</reference>
<proteinExistence type="inferred from homology"/>
<dbReference type="PROSITE" id="PS51471">
    <property type="entry name" value="FE2OG_OXY"/>
    <property type="match status" value="1"/>
</dbReference>
<feature type="domain" description="Fe2OG dioxygenase" evidence="6">
    <location>
        <begin position="145"/>
        <end position="242"/>
    </location>
</feature>
<accession>A0ABU2JI36</accession>
<evidence type="ECO:0000313" key="8">
    <source>
        <dbReference type="Proteomes" id="UP001183176"/>
    </source>
</evidence>
<dbReference type="Proteomes" id="UP001183176">
    <property type="component" value="Unassembled WGS sequence"/>
</dbReference>
<protein>
    <submittedName>
        <fullName evidence="7">2OG-Fe(II) oxygenase family protein</fullName>
    </submittedName>
</protein>
<keyword evidence="2 5" id="KW-0479">Metal-binding</keyword>
<evidence type="ECO:0000313" key="7">
    <source>
        <dbReference type="EMBL" id="MDT0263918.1"/>
    </source>
</evidence>
<keyword evidence="8" id="KW-1185">Reference proteome</keyword>
<keyword evidence="4" id="KW-0045">Antibiotic biosynthesis</keyword>
<dbReference type="InterPro" id="IPR044861">
    <property type="entry name" value="IPNS-like_FE2OG_OXY"/>
</dbReference>
<evidence type="ECO:0000256" key="4">
    <source>
        <dbReference type="ARBA" id="ARBA00023194"/>
    </source>
</evidence>
<comment type="pathway">
    <text evidence="1">Antibiotic biosynthesis.</text>
</comment>
<dbReference type="PANTHER" id="PTHR47991">
    <property type="entry name" value="OXOGLUTARATE/IRON-DEPENDENT DIOXYGENASE"/>
    <property type="match status" value="1"/>
</dbReference>
<dbReference type="Pfam" id="PF03171">
    <property type="entry name" value="2OG-FeII_Oxy"/>
    <property type="match status" value="1"/>
</dbReference>
<dbReference type="InterPro" id="IPR050295">
    <property type="entry name" value="Plant_2OG-oxidoreductases"/>
</dbReference>
<keyword evidence="5" id="KW-0560">Oxidoreductase</keyword>
<name>A0ABU2JI36_9ACTN</name>
<dbReference type="Gene3D" id="2.60.120.330">
    <property type="entry name" value="B-lactam Antibiotic, Isopenicillin N Synthase, Chain"/>
    <property type="match status" value="1"/>
</dbReference>
<dbReference type="EMBL" id="JAVREH010000059">
    <property type="protein sequence ID" value="MDT0263918.1"/>
    <property type="molecule type" value="Genomic_DNA"/>
</dbReference>
<dbReference type="InterPro" id="IPR005123">
    <property type="entry name" value="Oxoglu/Fe-dep_dioxygenase_dom"/>
</dbReference>
<dbReference type="RefSeq" id="WP_311425061.1">
    <property type="nucleotide sequence ID" value="NZ_JAVREH010000059.1"/>
</dbReference>
<keyword evidence="3 5" id="KW-0408">Iron</keyword>
<evidence type="ECO:0000259" key="6">
    <source>
        <dbReference type="PROSITE" id="PS51471"/>
    </source>
</evidence>
<gene>
    <name evidence="7" type="ORF">RM423_21310</name>
</gene>
<organism evidence="7 8">
    <name type="scientific">Jatrophihabitans lederbergiae</name>
    <dbReference type="NCBI Taxonomy" id="3075547"/>
    <lineage>
        <taxon>Bacteria</taxon>
        <taxon>Bacillati</taxon>
        <taxon>Actinomycetota</taxon>
        <taxon>Actinomycetes</taxon>
        <taxon>Jatrophihabitantales</taxon>
        <taxon>Jatrophihabitantaceae</taxon>
        <taxon>Jatrophihabitans</taxon>
    </lineage>
</organism>
<sequence length="288" mass="31961">MAEPVTAAMTGDALRFRTPEDRDTAMRSGVFLLEIPSDLDVSEADRLAAGFYDPGTLSPCGSSYRNLTSERFDDQLIGFHERSDQIEQFLLESRFWVGIYPEAVLQLAERLKTISRQVVREALGYAGVPEDSWPVGSGGCSDGAGSYHLTFNHYRPGERRTGLSSHKDDGFVTILRAVEPGLEVNVDRHWEVVPTGPDVLVVNFGLAIELLTRQAPRPISAILHRVVEQRIDRTSYALFSSSFCAPGRDAGIYGYSPATGLKQICESRQLIFENDHEIYEGTEKPCDD</sequence>
<evidence type="ECO:0000256" key="2">
    <source>
        <dbReference type="ARBA" id="ARBA00022723"/>
    </source>
</evidence>
<dbReference type="InterPro" id="IPR027443">
    <property type="entry name" value="IPNS-like_sf"/>
</dbReference>
<comment type="similarity">
    <text evidence="5">Belongs to the iron/ascorbate-dependent oxidoreductase family.</text>
</comment>
<comment type="caution">
    <text evidence="7">The sequence shown here is derived from an EMBL/GenBank/DDBJ whole genome shotgun (WGS) entry which is preliminary data.</text>
</comment>